<keyword evidence="3" id="KW-1185">Reference proteome</keyword>
<evidence type="ECO:0000313" key="3">
    <source>
        <dbReference type="Proteomes" id="UP000051500"/>
    </source>
</evidence>
<name>A0A0R2KPK8_9LACO</name>
<evidence type="ECO:0000313" key="2">
    <source>
        <dbReference type="EMBL" id="KRN89638.1"/>
    </source>
</evidence>
<dbReference type="AlphaFoldDB" id="A0A0R2KPK8"/>
<protein>
    <recommendedName>
        <fullName evidence="1">DUF4097 domain-containing protein</fullName>
    </recommendedName>
</protein>
<dbReference type="Pfam" id="PF13349">
    <property type="entry name" value="DUF4097"/>
    <property type="match status" value="1"/>
</dbReference>
<proteinExistence type="predicted"/>
<dbReference type="STRING" id="1122146.IV53_GL001188"/>
<gene>
    <name evidence="2" type="ORF">IV53_GL001188</name>
</gene>
<dbReference type="Proteomes" id="UP000051500">
    <property type="component" value="Unassembled WGS sequence"/>
</dbReference>
<dbReference type="PATRIC" id="fig|1122146.4.peg.1225"/>
<dbReference type="EMBL" id="JQBZ01000010">
    <property type="protein sequence ID" value="KRN89638.1"/>
    <property type="molecule type" value="Genomic_DNA"/>
</dbReference>
<dbReference type="InterPro" id="IPR025164">
    <property type="entry name" value="Toastrack_DUF4097"/>
</dbReference>
<dbReference type="RefSeq" id="WP_027106777.1">
    <property type="nucleotide sequence ID" value="NZ_AUHP01000018.1"/>
</dbReference>
<sequence>MKKVFKWGWYLLLIALIFGGIAWLNHGVASVSIKKGRPQIMWKQGETLKKDFAVGDFDKLNITAGSNIEIKTGDHAAVQYLGDTREQPTVTFDQQRKQVTIVQDVAGKHESHDFVGAMFTKGADPKIIVIVPRETKLNNLALHFNGQPEENRLYGNNRVEFKNITAERVKLTGHDLDNLFCENVNFSQGKISFPKAFISIKNSTLTQMVITDNNDVNEDDIKIEKTILNGGSLQGYHDEIQFNHNVIHNGYQIINEDGLIHIHQVNVAGVKITSKDDAVKRIGSEMNHQDGTMNKGDISKNVLDINIVGPDGVARVESMKEDLR</sequence>
<accession>A0A0R2KPK8</accession>
<comment type="caution">
    <text evidence="2">The sequence shown here is derived from an EMBL/GenBank/DDBJ whole genome shotgun (WGS) entry which is preliminary data.</text>
</comment>
<evidence type="ECO:0000259" key="1">
    <source>
        <dbReference type="Pfam" id="PF13349"/>
    </source>
</evidence>
<dbReference type="Gene3D" id="2.160.20.120">
    <property type="match status" value="1"/>
</dbReference>
<organism evidence="2 3">
    <name type="scientific">Ligilactobacillus ceti DSM 22408</name>
    <dbReference type="NCBI Taxonomy" id="1122146"/>
    <lineage>
        <taxon>Bacteria</taxon>
        <taxon>Bacillati</taxon>
        <taxon>Bacillota</taxon>
        <taxon>Bacilli</taxon>
        <taxon>Lactobacillales</taxon>
        <taxon>Lactobacillaceae</taxon>
        <taxon>Ligilactobacillus</taxon>
    </lineage>
</organism>
<reference evidence="2 3" key="1">
    <citation type="journal article" date="2015" name="Genome Announc.">
        <title>Expanding the biotechnology potential of lactobacilli through comparative genomics of 213 strains and associated genera.</title>
        <authorList>
            <person name="Sun Z."/>
            <person name="Harris H.M."/>
            <person name="McCann A."/>
            <person name="Guo C."/>
            <person name="Argimon S."/>
            <person name="Zhang W."/>
            <person name="Yang X."/>
            <person name="Jeffery I.B."/>
            <person name="Cooney J.C."/>
            <person name="Kagawa T.F."/>
            <person name="Liu W."/>
            <person name="Song Y."/>
            <person name="Salvetti E."/>
            <person name="Wrobel A."/>
            <person name="Rasinkangas P."/>
            <person name="Parkhill J."/>
            <person name="Rea M.C."/>
            <person name="O'Sullivan O."/>
            <person name="Ritari J."/>
            <person name="Douillard F.P."/>
            <person name="Paul Ross R."/>
            <person name="Yang R."/>
            <person name="Briner A.E."/>
            <person name="Felis G.E."/>
            <person name="de Vos W.M."/>
            <person name="Barrangou R."/>
            <person name="Klaenhammer T.R."/>
            <person name="Caufield P.W."/>
            <person name="Cui Y."/>
            <person name="Zhang H."/>
            <person name="O'Toole P.W."/>
        </authorList>
    </citation>
    <scope>NUCLEOTIDE SEQUENCE [LARGE SCALE GENOMIC DNA]</scope>
    <source>
        <strain evidence="2 3">DSM 22408</strain>
    </source>
</reference>
<feature type="domain" description="DUF4097" evidence="1">
    <location>
        <begin position="58"/>
        <end position="279"/>
    </location>
</feature>